<dbReference type="Gene3D" id="1.10.260.40">
    <property type="entry name" value="lambda repressor-like DNA-binding domains"/>
    <property type="match status" value="1"/>
</dbReference>
<dbReference type="HOGENOM" id="CLU_1945301_0_0_7"/>
<dbReference type="InterPro" id="IPR010982">
    <property type="entry name" value="Lambda_DNA-bd_dom_sf"/>
</dbReference>
<dbReference type="SUPFAM" id="SSF47413">
    <property type="entry name" value="lambda repressor-like DNA-binding domains"/>
    <property type="match status" value="1"/>
</dbReference>
<dbReference type="InterPro" id="IPR054687">
    <property type="entry name" value="Two-CW_dom"/>
</dbReference>
<gene>
    <name evidence="1" type="ordered locus">Dole_0754</name>
</gene>
<evidence type="ECO:0000313" key="1">
    <source>
        <dbReference type="EMBL" id="ABW66564.1"/>
    </source>
</evidence>
<accession>A8ZVA3</accession>
<name>A8ZVA3_DESOH</name>
<dbReference type="NCBIfam" id="NF045718">
    <property type="entry name" value="two_CW_domain"/>
    <property type="match status" value="1"/>
</dbReference>
<organism evidence="1 2">
    <name type="scientific">Desulfosudis oleivorans (strain DSM 6200 / JCM 39069 / Hxd3)</name>
    <name type="common">Desulfococcus oleovorans</name>
    <dbReference type="NCBI Taxonomy" id="96561"/>
    <lineage>
        <taxon>Bacteria</taxon>
        <taxon>Pseudomonadati</taxon>
        <taxon>Thermodesulfobacteriota</taxon>
        <taxon>Desulfobacteria</taxon>
        <taxon>Desulfobacterales</taxon>
        <taxon>Desulfosudaceae</taxon>
        <taxon>Desulfosudis</taxon>
    </lineage>
</organism>
<evidence type="ECO:0000313" key="2">
    <source>
        <dbReference type="Proteomes" id="UP000008561"/>
    </source>
</evidence>
<sequence>MTLSRENYKNFLERVMTGPEFTALRKRFDKTQKQMSQLLGVSIKAVHSYEQGWRSIPDHVEKQLLLLSVSVNNRQARQKECWTINRCPASIRKQCPAWEFDRGTLCWLVNGTICNGTAHKTWKEKIRICRSCPVLAALLDGMPEWNLSTKEQT</sequence>
<dbReference type="InterPro" id="IPR001387">
    <property type="entry name" value="Cro/C1-type_HTH"/>
</dbReference>
<dbReference type="CDD" id="cd00093">
    <property type="entry name" value="HTH_XRE"/>
    <property type="match status" value="1"/>
</dbReference>
<dbReference type="Proteomes" id="UP000008561">
    <property type="component" value="Chromosome"/>
</dbReference>
<reference evidence="1 2" key="1">
    <citation type="submission" date="2007-10" db="EMBL/GenBank/DDBJ databases">
        <title>Complete sequence of Desulfococcus oleovorans Hxd3.</title>
        <authorList>
            <consortium name="US DOE Joint Genome Institute"/>
            <person name="Copeland A."/>
            <person name="Lucas S."/>
            <person name="Lapidus A."/>
            <person name="Barry K."/>
            <person name="Glavina del Rio T."/>
            <person name="Dalin E."/>
            <person name="Tice H."/>
            <person name="Pitluck S."/>
            <person name="Kiss H."/>
            <person name="Brettin T."/>
            <person name="Bruce D."/>
            <person name="Detter J.C."/>
            <person name="Han C."/>
            <person name="Schmutz J."/>
            <person name="Larimer F."/>
            <person name="Land M."/>
            <person name="Hauser L."/>
            <person name="Kyrpides N."/>
            <person name="Kim E."/>
            <person name="Wawrik B."/>
            <person name="Richardson P."/>
        </authorList>
    </citation>
    <scope>NUCLEOTIDE SEQUENCE [LARGE SCALE GENOMIC DNA]</scope>
    <source>
        <strain evidence="2">DSM 6200 / JCM 39069 / Hxd3</strain>
    </source>
</reference>
<protein>
    <submittedName>
        <fullName evidence="1">Uncharacterized protein</fullName>
    </submittedName>
</protein>
<dbReference type="AlphaFoldDB" id="A8ZVA3"/>
<dbReference type="EMBL" id="CP000859">
    <property type="protein sequence ID" value="ABW66564.1"/>
    <property type="molecule type" value="Genomic_DNA"/>
</dbReference>
<keyword evidence="2" id="KW-1185">Reference proteome</keyword>
<proteinExistence type="predicted"/>
<dbReference type="eggNOG" id="COG2944">
    <property type="taxonomic scope" value="Bacteria"/>
</dbReference>
<dbReference type="GO" id="GO:0003677">
    <property type="term" value="F:DNA binding"/>
    <property type="evidence" value="ECO:0007669"/>
    <property type="project" value="InterPro"/>
</dbReference>
<dbReference type="KEGG" id="dol:Dole_0754"/>
<dbReference type="STRING" id="96561.Dole_0754"/>